<dbReference type="RefSeq" id="WP_258811518.1">
    <property type="nucleotide sequence ID" value="NZ_JANUGU010000002.1"/>
</dbReference>
<keyword evidence="3" id="KW-1185">Reference proteome</keyword>
<name>A0ABT2CWG8_9BURK</name>
<dbReference type="Proteomes" id="UP001204621">
    <property type="component" value="Unassembled WGS sequence"/>
</dbReference>
<keyword evidence="1" id="KW-0812">Transmembrane</keyword>
<keyword evidence="1" id="KW-0472">Membrane</keyword>
<dbReference type="EMBL" id="JANUGU010000002">
    <property type="protein sequence ID" value="MCS0658332.1"/>
    <property type="molecule type" value="Genomic_DNA"/>
</dbReference>
<proteinExistence type="predicted"/>
<comment type="caution">
    <text evidence="2">The sequence shown here is derived from an EMBL/GenBank/DDBJ whole genome shotgun (WGS) entry which is preliminary data.</text>
</comment>
<protein>
    <submittedName>
        <fullName evidence="2">Pilus assembly protein</fullName>
    </submittedName>
</protein>
<gene>
    <name evidence="2" type="ORF">NX778_09680</name>
</gene>
<evidence type="ECO:0000256" key="1">
    <source>
        <dbReference type="SAM" id="Phobius"/>
    </source>
</evidence>
<sequence>MKRTLNRMKSRLQRGSVAVEAALVFSFLAAFFLMPSIFMSFYFFEYSTAQKAVHDAGLYLATAPKLEMTTVGPDGGPAALTLAKTIIAREMVGLSSGGIPIDPSIVCAYQQTPTSVAWKQCTTTNNQPLIQLAVSVDMNFVDPLTGSDSGWVISAYAPVRYVGN</sequence>
<keyword evidence="1" id="KW-1133">Transmembrane helix</keyword>
<feature type="transmembrane region" description="Helical" evidence="1">
    <location>
        <begin position="21"/>
        <end position="44"/>
    </location>
</feature>
<evidence type="ECO:0000313" key="3">
    <source>
        <dbReference type="Proteomes" id="UP001204621"/>
    </source>
</evidence>
<evidence type="ECO:0000313" key="2">
    <source>
        <dbReference type="EMBL" id="MCS0658332.1"/>
    </source>
</evidence>
<accession>A0ABT2CWG8</accession>
<reference evidence="2 3" key="1">
    <citation type="submission" date="2022-08" db="EMBL/GenBank/DDBJ databases">
        <title>Reclassification of Massilia species as members of the genera Telluria, Duganella, Pseudoduganella, Mokoshia gen. nov. and Zemynaea gen. nov. using orthogonal and non-orthogonal genome-based approaches.</title>
        <authorList>
            <person name="Bowman J.P."/>
        </authorList>
    </citation>
    <scope>NUCLEOTIDE SEQUENCE [LARGE SCALE GENOMIC DNA]</scope>
    <source>
        <strain evidence="2 3">JCM 31606</strain>
    </source>
</reference>
<organism evidence="2 3">
    <name type="scientific">Massilia terrae</name>
    <dbReference type="NCBI Taxonomy" id="1811224"/>
    <lineage>
        <taxon>Bacteria</taxon>
        <taxon>Pseudomonadati</taxon>
        <taxon>Pseudomonadota</taxon>
        <taxon>Betaproteobacteria</taxon>
        <taxon>Burkholderiales</taxon>
        <taxon>Oxalobacteraceae</taxon>
        <taxon>Telluria group</taxon>
        <taxon>Massilia</taxon>
    </lineage>
</organism>